<dbReference type="Pfam" id="PF02535">
    <property type="entry name" value="Zip"/>
    <property type="match status" value="1"/>
</dbReference>
<dbReference type="AlphaFoldDB" id="A0A3B0ZQS1"/>
<keyword evidence="3 5" id="KW-1133">Transmembrane helix</keyword>
<feature type="transmembrane region" description="Helical" evidence="5">
    <location>
        <begin position="40"/>
        <end position="57"/>
    </location>
</feature>
<comment type="subcellular location">
    <subcellularLocation>
        <location evidence="1">Membrane</location>
        <topology evidence="1">Multi-pass membrane protein</topology>
    </subcellularLocation>
</comment>
<dbReference type="EMBL" id="UOFQ01000096">
    <property type="protein sequence ID" value="VAW88409.1"/>
    <property type="molecule type" value="Genomic_DNA"/>
</dbReference>
<dbReference type="GO" id="GO:0016020">
    <property type="term" value="C:membrane"/>
    <property type="evidence" value="ECO:0007669"/>
    <property type="project" value="UniProtKB-SubCell"/>
</dbReference>
<evidence type="ECO:0000256" key="3">
    <source>
        <dbReference type="ARBA" id="ARBA00022989"/>
    </source>
</evidence>
<accession>A0A3B0ZQS1</accession>
<organism evidence="6">
    <name type="scientific">hydrothermal vent metagenome</name>
    <dbReference type="NCBI Taxonomy" id="652676"/>
    <lineage>
        <taxon>unclassified sequences</taxon>
        <taxon>metagenomes</taxon>
        <taxon>ecological metagenomes</taxon>
    </lineage>
</organism>
<evidence type="ECO:0000256" key="4">
    <source>
        <dbReference type="ARBA" id="ARBA00023136"/>
    </source>
</evidence>
<protein>
    <submittedName>
        <fullName evidence="6">Zinc transporter, ZIP family</fullName>
    </submittedName>
</protein>
<proteinExistence type="predicted"/>
<dbReference type="GO" id="GO:0046873">
    <property type="term" value="F:metal ion transmembrane transporter activity"/>
    <property type="evidence" value="ECO:0007669"/>
    <property type="project" value="InterPro"/>
</dbReference>
<gene>
    <name evidence="6" type="ORF">MNBD_GAMMA17-2241</name>
</gene>
<keyword evidence="4 5" id="KW-0472">Membrane</keyword>
<feature type="transmembrane region" description="Helical" evidence="5">
    <location>
        <begin position="6"/>
        <end position="28"/>
    </location>
</feature>
<feature type="transmembrane region" description="Helical" evidence="5">
    <location>
        <begin position="207"/>
        <end position="224"/>
    </location>
</feature>
<dbReference type="PANTHER" id="PTHR16950">
    <property type="entry name" value="ZINC TRANSPORTER SLC39A7 HISTIDINE-RICH MEMBRANE PROTEIN KE4"/>
    <property type="match status" value="1"/>
</dbReference>
<dbReference type="PANTHER" id="PTHR16950:SF16">
    <property type="entry name" value="ZINC TRANSPORTER ZIP13"/>
    <property type="match status" value="1"/>
</dbReference>
<reference evidence="6" key="1">
    <citation type="submission" date="2018-06" db="EMBL/GenBank/DDBJ databases">
        <authorList>
            <person name="Zhirakovskaya E."/>
        </authorList>
    </citation>
    <scope>NUCLEOTIDE SEQUENCE</scope>
</reference>
<keyword evidence="2 5" id="KW-0812">Transmembrane</keyword>
<evidence type="ECO:0000256" key="1">
    <source>
        <dbReference type="ARBA" id="ARBA00004141"/>
    </source>
</evidence>
<evidence type="ECO:0000256" key="5">
    <source>
        <dbReference type="SAM" id="Phobius"/>
    </source>
</evidence>
<evidence type="ECO:0000256" key="2">
    <source>
        <dbReference type="ARBA" id="ARBA00022692"/>
    </source>
</evidence>
<evidence type="ECO:0000313" key="6">
    <source>
        <dbReference type="EMBL" id="VAW88409.1"/>
    </source>
</evidence>
<dbReference type="InterPro" id="IPR003689">
    <property type="entry name" value="ZIP"/>
</dbReference>
<feature type="transmembrane region" description="Helical" evidence="5">
    <location>
        <begin position="244"/>
        <end position="261"/>
    </location>
</feature>
<sequence>MSPLAWIVLFCLLVGVLSVVAAGLFLLLPTALRTRLLPHLISFATGALLGAAFLALLPHALETVPDGDTHRVTFAVLLGLLGFFIMEKMVIWRHCHHIDCEAHHHAHEGDGHQGGVAGPLIVVGDAVHNLIHGVLIAAAFLVDIHLGIVTSLAVMAHQIPQELSNFAVLLNSGLSRSRALVLNIFSSLTAPLGGVIGYFGLNGVEWLMPYMLAIAVSSCIYIAVSDLIPGLHKRTEVSASLQQVLLICGGVMIIYLTHLLLH</sequence>
<name>A0A3B0ZQS1_9ZZZZ</name>
<feature type="transmembrane region" description="Helical" evidence="5">
    <location>
        <begin position="180"/>
        <end position="201"/>
    </location>
</feature>
<feature type="transmembrane region" description="Helical" evidence="5">
    <location>
        <begin position="69"/>
        <end position="86"/>
    </location>
</feature>